<proteinExistence type="predicted"/>
<keyword evidence="3" id="KW-1185">Reference proteome</keyword>
<protein>
    <submittedName>
        <fullName evidence="2">Uncharacterized protein</fullName>
    </submittedName>
</protein>
<sequence>MPKQSKMTKEPAKRGAPSKYGEKQEKWLEEKIQEYLKINDRKEKTRWLNRAVDAWFQAWPYHTLAEPEEFRVITYLEGKSLPNASSTGTSAASASNDTSTSPTTPVTASLTSNATKNSSDMPIDTTQDSSTTVTPSADSNGTKNSSDMPIDTTHDFSTTVTPSANSNGVPSDAVGASREDVDQKLEDELKSLSPEALDDLCLKRKELRASIAANKSYRQTIRGWYKMKRLQINTASGARNPFNNWFTQIRQMGSESTRAIPDYQWYLKHELYGQKVKEVFDSKWKGMDREEKYRLHYLCETAKEMLSKEPEEVRKKLDEENEKDHQRRLQRVEKLLSGDSEEMTIEASKNPEVQQACRQMFGLVAQPMMDCVRSHTDYFCFTVAGHAPAPGESKFELAVYSSGTTVPRDSRKGLKVHEFKPEQFKTQVLNYFMDFLLETSTDAVPPQGLTHVLDTKTPDDLTNPVNDPNMLSFDDKDTEPVTEGDQSQRTVSNDKGKQTGKSRKAVEKEKARKEERGKAGKEVKGKEGRGKKKGKGKGKGKGKKSQESEESEAQSSGAEESDPDSHGAVQAEVPRRSTRPRPTPSNVKGFVDRLPKGWLPAAILDALNRLSPSDLKIVLKDLQAAADTKNAVEFNRAVMKFTRDFPAHVADAARLEDTRRNVDESEDRGREDDEWTAWLNEVDEGTGASVSQAPPASRVSSPPNGDPDSSTQSTPQNGVPTAPPESVEIQSQDEQMLSSTGPHTGLGTDASADFSTGGIAPTDDIAPSASGAVSEHVDSSSSDLAGSKSSGKDGPGAGGTGAVPEHLGSPVAPGPESSSENSLGPGDNGSGAGNDDISAGDDDVSGGDGNADDNNVVLSDQLSKFDRNGWPSWMSVAAGYLEESLEDVGDIGQTLLYEWFVFERWHHYDNPKNACYTSVGRPVAIGVWFKSGKKFRNFTPKEWKDVKIDTLPASWLLWWSAINPSWRARDGENHVVLGNDEQGDWDELDKWGTGGFLSVIMCLVWWYQGREGDDPQWVKAVEDVLIALRGLNKGNRMRGVRHKRVDEPQEEPSGAKRRKTRASESSA</sequence>
<evidence type="ECO:0000313" key="2">
    <source>
        <dbReference type="EMBL" id="THU88948.1"/>
    </source>
</evidence>
<accession>A0A4S8LJX5</accession>
<dbReference type="OrthoDB" id="2965534at2759"/>
<feature type="compositionally biased region" description="Polar residues" evidence="1">
    <location>
        <begin position="113"/>
        <end position="147"/>
    </location>
</feature>
<organism evidence="2 3">
    <name type="scientific">Dendrothele bispora (strain CBS 962.96)</name>
    <dbReference type="NCBI Taxonomy" id="1314807"/>
    <lineage>
        <taxon>Eukaryota</taxon>
        <taxon>Fungi</taxon>
        <taxon>Dikarya</taxon>
        <taxon>Basidiomycota</taxon>
        <taxon>Agaricomycotina</taxon>
        <taxon>Agaricomycetes</taxon>
        <taxon>Agaricomycetidae</taxon>
        <taxon>Agaricales</taxon>
        <taxon>Agaricales incertae sedis</taxon>
        <taxon>Dendrothele</taxon>
    </lineage>
</organism>
<reference evidence="2 3" key="1">
    <citation type="journal article" date="2019" name="Nat. Ecol. Evol.">
        <title>Megaphylogeny resolves global patterns of mushroom evolution.</title>
        <authorList>
            <person name="Varga T."/>
            <person name="Krizsan K."/>
            <person name="Foldi C."/>
            <person name="Dima B."/>
            <person name="Sanchez-Garcia M."/>
            <person name="Sanchez-Ramirez S."/>
            <person name="Szollosi G.J."/>
            <person name="Szarkandi J.G."/>
            <person name="Papp V."/>
            <person name="Albert L."/>
            <person name="Andreopoulos W."/>
            <person name="Angelini C."/>
            <person name="Antonin V."/>
            <person name="Barry K.W."/>
            <person name="Bougher N.L."/>
            <person name="Buchanan P."/>
            <person name="Buyck B."/>
            <person name="Bense V."/>
            <person name="Catcheside P."/>
            <person name="Chovatia M."/>
            <person name="Cooper J."/>
            <person name="Damon W."/>
            <person name="Desjardin D."/>
            <person name="Finy P."/>
            <person name="Geml J."/>
            <person name="Haridas S."/>
            <person name="Hughes K."/>
            <person name="Justo A."/>
            <person name="Karasinski D."/>
            <person name="Kautmanova I."/>
            <person name="Kiss B."/>
            <person name="Kocsube S."/>
            <person name="Kotiranta H."/>
            <person name="LaButti K.M."/>
            <person name="Lechner B.E."/>
            <person name="Liimatainen K."/>
            <person name="Lipzen A."/>
            <person name="Lukacs Z."/>
            <person name="Mihaltcheva S."/>
            <person name="Morgado L.N."/>
            <person name="Niskanen T."/>
            <person name="Noordeloos M.E."/>
            <person name="Ohm R.A."/>
            <person name="Ortiz-Santana B."/>
            <person name="Ovrebo C."/>
            <person name="Racz N."/>
            <person name="Riley R."/>
            <person name="Savchenko A."/>
            <person name="Shiryaev A."/>
            <person name="Soop K."/>
            <person name="Spirin V."/>
            <person name="Szebenyi C."/>
            <person name="Tomsovsky M."/>
            <person name="Tulloss R.E."/>
            <person name="Uehling J."/>
            <person name="Grigoriev I.V."/>
            <person name="Vagvolgyi C."/>
            <person name="Papp T."/>
            <person name="Martin F.M."/>
            <person name="Miettinen O."/>
            <person name="Hibbett D.S."/>
            <person name="Nagy L.G."/>
        </authorList>
    </citation>
    <scope>NUCLEOTIDE SEQUENCE [LARGE SCALE GENOMIC DNA]</scope>
    <source>
        <strain evidence="2 3">CBS 962.96</strain>
    </source>
</reference>
<dbReference type="EMBL" id="ML179388">
    <property type="protein sequence ID" value="THU88948.1"/>
    <property type="molecule type" value="Genomic_DNA"/>
</dbReference>
<feature type="region of interest" description="Disordered" evidence="1">
    <location>
        <begin position="444"/>
        <end position="592"/>
    </location>
</feature>
<feature type="compositionally biased region" description="Basic residues" evidence="1">
    <location>
        <begin position="529"/>
        <end position="543"/>
    </location>
</feature>
<feature type="compositionally biased region" description="Polar residues" evidence="1">
    <location>
        <begin position="688"/>
        <end position="719"/>
    </location>
</feature>
<name>A0A4S8LJX5_DENBC</name>
<dbReference type="AlphaFoldDB" id="A0A4S8LJX5"/>
<feature type="region of interest" description="Disordered" evidence="1">
    <location>
        <begin position="1"/>
        <end position="25"/>
    </location>
</feature>
<feature type="compositionally biased region" description="Polar residues" evidence="1">
    <location>
        <begin position="728"/>
        <end position="742"/>
    </location>
</feature>
<feature type="compositionally biased region" description="Low complexity" evidence="1">
    <location>
        <begin position="779"/>
        <end position="789"/>
    </location>
</feature>
<feature type="region of interest" description="Disordered" evidence="1">
    <location>
        <begin position="1037"/>
        <end position="1067"/>
    </location>
</feature>
<feature type="region of interest" description="Disordered" evidence="1">
    <location>
        <begin position="83"/>
        <end position="177"/>
    </location>
</feature>
<feature type="compositionally biased region" description="Basic and acidic residues" evidence="1">
    <location>
        <begin position="504"/>
        <end position="528"/>
    </location>
</feature>
<feature type="compositionally biased region" description="Low complexity" evidence="1">
    <location>
        <begin position="84"/>
        <end position="112"/>
    </location>
</feature>
<dbReference type="Proteomes" id="UP000297245">
    <property type="component" value="Unassembled WGS sequence"/>
</dbReference>
<feature type="region of interest" description="Disordered" evidence="1">
    <location>
        <begin position="685"/>
        <end position="855"/>
    </location>
</feature>
<evidence type="ECO:0000313" key="3">
    <source>
        <dbReference type="Proteomes" id="UP000297245"/>
    </source>
</evidence>
<evidence type="ECO:0000256" key="1">
    <source>
        <dbReference type="SAM" id="MobiDB-lite"/>
    </source>
</evidence>
<gene>
    <name evidence="2" type="ORF">K435DRAFT_865778</name>
</gene>
<feature type="compositionally biased region" description="Polar residues" evidence="1">
    <location>
        <begin position="155"/>
        <end position="169"/>
    </location>
</feature>